<dbReference type="InterPro" id="IPR001680">
    <property type="entry name" value="WD40_rpt"/>
</dbReference>
<dbReference type="PhylomeDB" id="A0A0W0CEN5"/>
<keyword evidence="2" id="KW-0677">Repeat</keyword>
<protein>
    <submittedName>
        <fullName evidence="6">Protein TEX1</fullName>
    </submittedName>
</protein>
<name>A0A0W0CEN5_CANGB</name>
<proteinExistence type="inferred from homology"/>
<gene>
    <name evidence="6" type="ORF">AO440_003103</name>
</gene>
<sequence length="432" mass="48436">MPATAIDSFNNISSKSHEYVNVVENVAVKFLQSAFENEHINAIEDDRYNHVITRIQSRFKNSLTPNEILAFEFHPAGHSLAYSRIDGSITIWPSIQATFIPGKMIHIKDACGTDKLVTSISWNPNEITQLITSCNSDELDIWEYDELNLKASKVRSISVDHKTKLNNALFDPTGEYILAITKSDSIYLFSAKDDYRLLHTIKLKSIMSSDTLYSVTWDSSGSNIFLGTKNGSIIAMSINKENNEMFKVLEVTAHRFSVTCLKIDPLGRYLFSGSKDGSCSIWELRTLICIKEISGLESNILSMDICHLGKMLGLCLEDERVCFCDVTTGKIIYESSLSGSNSEPLLRFFPDKTMFILSGKNDTLEKHFYGSGKLSLLSVLSTESRKNGDSKGHSKGISKKSSKKSNTDREKSQGPRSTRPNRKSRFLASKRR</sequence>
<dbReference type="PROSITE" id="PS50294">
    <property type="entry name" value="WD_REPEATS_REGION"/>
    <property type="match status" value="1"/>
</dbReference>
<dbReference type="VEuPathDB" id="FungiDB:B1J91_J07854g"/>
<reference evidence="6 7" key="1">
    <citation type="submission" date="2015-10" db="EMBL/GenBank/DDBJ databases">
        <title>Draft genomes sequences of Candida glabrata isolates 1A, 1B, 2A, 2B, 3A and 3B.</title>
        <authorList>
            <person name="Haavelsrud O.E."/>
            <person name="Gaustad P."/>
        </authorList>
    </citation>
    <scope>NUCLEOTIDE SEQUENCE [LARGE SCALE GENOMIC DNA]</scope>
    <source>
        <strain evidence="6">910700640</strain>
    </source>
</reference>
<dbReference type="VEuPathDB" id="FungiDB:GWK60_J07689"/>
<keyword evidence="1 4" id="KW-0853">WD repeat</keyword>
<evidence type="ECO:0000256" key="5">
    <source>
        <dbReference type="SAM" id="MobiDB-lite"/>
    </source>
</evidence>
<evidence type="ECO:0000256" key="3">
    <source>
        <dbReference type="ARBA" id="ARBA00046343"/>
    </source>
</evidence>
<evidence type="ECO:0000313" key="7">
    <source>
        <dbReference type="Proteomes" id="UP000054886"/>
    </source>
</evidence>
<dbReference type="PANTHER" id="PTHR22839:SF0">
    <property type="entry name" value="THO COMPLEX SUBUNIT 3"/>
    <property type="match status" value="1"/>
</dbReference>
<organism evidence="6 7">
    <name type="scientific">Candida glabrata</name>
    <name type="common">Yeast</name>
    <name type="synonym">Torulopsis glabrata</name>
    <dbReference type="NCBI Taxonomy" id="5478"/>
    <lineage>
        <taxon>Eukaryota</taxon>
        <taxon>Fungi</taxon>
        <taxon>Dikarya</taxon>
        <taxon>Ascomycota</taxon>
        <taxon>Saccharomycotina</taxon>
        <taxon>Saccharomycetes</taxon>
        <taxon>Saccharomycetales</taxon>
        <taxon>Saccharomycetaceae</taxon>
        <taxon>Nakaseomyces</taxon>
    </lineage>
</organism>
<dbReference type="VEuPathDB" id="FungiDB:CAGL0J07854g"/>
<dbReference type="Gene3D" id="2.130.10.10">
    <property type="entry name" value="YVTN repeat-like/Quinoprotein amine dehydrogenase"/>
    <property type="match status" value="2"/>
</dbReference>
<dbReference type="OMA" id="WNADGRH"/>
<feature type="compositionally biased region" description="Basic residues" evidence="5">
    <location>
        <begin position="419"/>
        <end position="432"/>
    </location>
</feature>
<dbReference type="SMART" id="SM00320">
    <property type="entry name" value="WD40"/>
    <property type="match status" value="6"/>
</dbReference>
<dbReference type="GO" id="GO:0000445">
    <property type="term" value="C:THO complex part of transcription export complex"/>
    <property type="evidence" value="ECO:0007669"/>
    <property type="project" value="TreeGrafter"/>
</dbReference>
<dbReference type="PROSITE" id="PS00678">
    <property type="entry name" value="WD_REPEATS_1"/>
    <property type="match status" value="1"/>
</dbReference>
<dbReference type="SUPFAM" id="SSF50978">
    <property type="entry name" value="WD40 repeat-like"/>
    <property type="match status" value="1"/>
</dbReference>
<evidence type="ECO:0000313" key="6">
    <source>
        <dbReference type="EMBL" id="KTB11114.1"/>
    </source>
</evidence>
<evidence type="ECO:0000256" key="4">
    <source>
        <dbReference type="PROSITE-ProRule" id="PRU00221"/>
    </source>
</evidence>
<dbReference type="InterPro" id="IPR040132">
    <property type="entry name" value="Tex1/THOC3"/>
</dbReference>
<dbReference type="InterPro" id="IPR019775">
    <property type="entry name" value="WD40_repeat_CS"/>
</dbReference>
<evidence type="ECO:0000256" key="2">
    <source>
        <dbReference type="ARBA" id="ARBA00022737"/>
    </source>
</evidence>
<comment type="caution">
    <text evidence="6">The sequence shown here is derived from an EMBL/GenBank/DDBJ whole genome shotgun (WGS) entry which is preliminary data.</text>
</comment>
<dbReference type="VEuPathDB" id="FungiDB:GVI51_J07711"/>
<dbReference type="AlphaFoldDB" id="A0A0W0CEN5"/>
<evidence type="ECO:0000256" key="1">
    <source>
        <dbReference type="ARBA" id="ARBA00022574"/>
    </source>
</evidence>
<feature type="compositionally biased region" description="Basic residues" evidence="5">
    <location>
        <begin position="393"/>
        <end position="403"/>
    </location>
</feature>
<dbReference type="InterPro" id="IPR036322">
    <property type="entry name" value="WD40_repeat_dom_sf"/>
</dbReference>
<dbReference type="EMBL" id="LLZZ01000043">
    <property type="protein sequence ID" value="KTB11114.1"/>
    <property type="molecule type" value="Genomic_DNA"/>
</dbReference>
<dbReference type="PANTHER" id="PTHR22839">
    <property type="entry name" value="THO COMPLEX SUBUNIT 3 THO3"/>
    <property type="match status" value="1"/>
</dbReference>
<accession>A0A0W0CEN5</accession>
<dbReference type="Pfam" id="PF00400">
    <property type="entry name" value="WD40"/>
    <property type="match status" value="1"/>
</dbReference>
<feature type="repeat" description="WD" evidence="4">
    <location>
        <begin position="251"/>
        <end position="286"/>
    </location>
</feature>
<feature type="region of interest" description="Disordered" evidence="5">
    <location>
        <begin position="384"/>
        <end position="432"/>
    </location>
</feature>
<dbReference type="PROSITE" id="PS50082">
    <property type="entry name" value="WD_REPEATS_2"/>
    <property type="match status" value="1"/>
</dbReference>
<dbReference type="GO" id="GO:0006406">
    <property type="term" value="P:mRNA export from nucleus"/>
    <property type="evidence" value="ECO:0007669"/>
    <property type="project" value="InterPro"/>
</dbReference>
<dbReference type="InterPro" id="IPR015943">
    <property type="entry name" value="WD40/YVTN_repeat-like_dom_sf"/>
</dbReference>
<comment type="similarity">
    <text evidence="3">Belongs to the THOC3 family.</text>
</comment>
<dbReference type="Proteomes" id="UP000054886">
    <property type="component" value="Unassembled WGS sequence"/>
</dbReference>